<dbReference type="EMBL" id="MG812487">
    <property type="protein sequence ID" value="AUX81917.1"/>
    <property type="molecule type" value="Genomic_DNA"/>
</dbReference>
<accession>A0A2L0HJP5</accession>
<proteinExistence type="predicted"/>
<sequence>MGAATMTGKLGTACPKCGKPVLAAKGGRHLSCSPVCTSCHLVIPGDDPNRNGPQHYACEKKIRR</sequence>
<evidence type="ECO:0008006" key="3">
    <source>
        <dbReference type="Google" id="ProtNLM"/>
    </source>
</evidence>
<dbReference type="Proteomes" id="UP000241501">
    <property type="component" value="Segment"/>
</dbReference>
<name>A0A2L0HJP5_9CAUD</name>
<keyword evidence="2" id="KW-1185">Reference proteome</keyword>
<dbReference type="OrthoDB" id="25254at10239"/>
<evidence type="ECO:0000313" key="2">
    <source>
        <dbReference type="Proteomes" id="UP000241501"/>
    </source>
</evidence>
<gene>
    <name evidence="1" type="ORF">SEA_BRANDONK123_81</name>
</gene>
<evidence type="ECO:0000313" key="1">
    <source>
        <dbReference type="EMBL" id="AUX81917.1"/>
    </source>
</evidence>
<reference evidence="1 2" key="1">
    <citation type="submission" date="2018-01" db="EMBL/GenBank/DDBJ databases">
        <authorList>
            <person name="Farren J.M."/>
            <person name="Htoo L.P."/>
            <person name="Johnson E.S."/>
            <person name="Williams B.R."/>
            <person name="Bonilla J.A."/>
            <person name="Klyczek K."/>
            <person name="Garlena R.A."/>
            <person name="Russell D.A."/>
            <person name="Pope W.H."/>
            <person name="Jacobs-Sera D."/>
            <person name="Hendrix R.W."/>
            <person name="Hatfull G.F."/>
        </authorList>
    </citation>
    <scope>NUCLEOTIDE SEQUENCE [LARGE SCALE GENOMIC DNA]</scope>
</reference>
<protein>
    <recommendedName>
        <fullName evidence="3">DNA binding protein</fullName>
    </recommendedName>
</protein>
<organism evidence="1 2">
    <name type="scientific">Gordonia phage Brandonk123</name>
    <dbReference type="NCBI Taxonomy" id="2079564"/>
    <lineage>
        <taxon>Viruses</taxon>
        <taxon>Duplodnaviria</taxon>
        <taxon>Heunggongvirae</taxon>
        <taxon>Uroviricota</taxon>
        <taxon>Caudoviricetes</taxon>
        <taxon>Stackebrandtviridae</taxon>
        <taxon>Schenleyvirinae</taxon>
        <taxon>Vividuovirus</taxon>
        <taxon>Vividuovirus brandonk123</taxon>
    </lineage>
</organism>